<reference evidence="1 2" key="1">
    <citation type="submission" date="2024-09" db="EMBL/GenBank/DDBJ databases">
        <authorList>
            <person name="Sun Q."/>
            <person name="Mori K."/>
        </authorList>
    </citation>
    <scope>NUCLEOTIDE SEQUENCE [LARGE SCALE GENOMIC DNA]</scope>
    <source>
        <strain evidence="1 2">CGMCC 1.15906</strain>
    </source>
</reference>
<dbReference type="Pfam" id="PF15580">
    <property type="entry name" value="Imm53"/>
    <property type="match status" value="1"/>
</dbReference>
<dbReference type="Proteomes" id="UP001589890">
    <property type="component" value="Unassembled WGS sequence"/>
</dbReference>
<gene>
    <name evidence="1" type="ORF">ACFFGN_22155</name>
</gene>
<accession>A0ABV6QQ92</accession>
<dbReference type="EMBL" id="JBHLTC010000029">
    <property type="protein sequence ID" value="MFC0626799.1"/>
    <property type="molecule type" value="Genomic_DNA"/>
</dbReference>
<protein>
    <submittedName>
        <fullName evidence="1">Imm53 family immunity protein</fullName>
    </submittedName>
</protein>
<evidence type="ECO:0000313" key="2">
    <source>
        <dbReference type="Proteomes" id="UP001589890"/>
    </source>
</evidence>
<dbReference type="InterPro" id="IPR028228">
    <property type="entry name" value="Imm53"/>
</dbReference>
<keyword evidence="2" id="KW-1185">Reference proteome</keyword>
<organism evidence="1 2">
    <name type="scientific">Kribbella deserti</name>
    <dbReference type="NCBI Taxonomy" id="1926257"/>
    <lineage>
        <taxon>Bacteria</taxon>
        <taxon>Bacillati</taxon>
        <taxon>Actinomycetota</taxon>
        <taxon>Actinomycetes</taxon>
        <taxon>Propionibacteriales</taxon>
        <taxon>Kribbellaceae</taxon>
        <taxon>Kribbella</taxon>
    </lineage>
</organism>
<evidence type="ECO:0000313" key="1">
    <source>
        <dbReference type="EMBL" id="MFC0626799.1"/>
    </source>
</evidence>
<dbReference type="RefSeq" id="WP_380050801.1">
    <property type="nucleotide sequence ID" value="NZ_JBHLTC010000029.1"/>
</dbReference>
<comment type="caution">
    <text evidence="1">The sequence shown here is derived from an EMBL/GenBank/DDBJ whole genome shotgun (WGS) entry which is preliminary data.</text>
</comment>
<proteinExistence type="predicted"/>
<name>A0ABV6QQ92_9ACTN</name>
<sequence length="103" mass="11823">MSDSALDFLVSWFATHCDGDWEHDLGIRIETLDNPGWALDIRIEDTELQGVVTDWQRTEESPDQWVHWRSTGVAFEARCGPRDLSRALAAFQSFAERRGSDRL</sequence>